<evidence type="ECO:0000256" key="6">
    <source>
        <dbReference type="SAM" id="MobiDB-lite"/>
    </source>
</evidence>
<feature type="domain" description="HTH myb-type" evidence="9">
    <location>
        <begin position="424"/>
        <end position="478"/>
    </location>
</feature>
<feature type="compositionally biased region" description="Low complexity" evidence="6">
    <location>
        <begin position="65"/>
        <end position="78"/>
    </location>
</feature>
<keyword evidence="2" id="KW-0805">Transcription regulation</keyword>
<dbReference type="SMART" id="SM00717">
    <property type="entry name" value="SANT"/>
    <property type="match status" value="5"/>
</dbReference>
<feature type="region of interest" description="Disordered" evidence="6">
    <location>
        <begin position="40"/>
        <end position="80"/>
    </location>
</feature>
<dbReference type="InterPro" id="IPR017884">
    <property type="entry name" value="SANT_dom"/>
</dbReference>
<organism evidence="10 11">
    <name type="scientific">Bemisia tabaci</name>
    <name type="common">Sweetpotato whitefly</name>
    <name type="synonym">Aleurodes tabaci</name>
    <dbReference type="NCBI Taxonomy" id="7038"/>
    <lineage>
        <taxon>Eukaryota</taxon>
        <taxon>Metazoa</taxon>
        <taxon>Ecdysozoa</taxon>
        <taxon>Arthropoda</taxon>
        <taxon>Hexapoda</taxon>
        <taxon>Insecta</taxon>
        <taxon>Pterygota</taxon>
        <taxon>Neoptera</taxon>
        <taxon>Paraneoptera</taxon>
        <taxon>Hemiptera</taxon>
        <taxon>Sternorrhyncha</taxon>
        <taxon>Aleyrodoidea</taxon>
        <taxon>Aleyrodidae</taxon>
        <taxon>Aleyrodinae</taxon>
        <taxon>Bemisia</taxon>
    </lineage>
</organism>
<keyword evidence="5" id="KW-0539">Nucleus</keyword>
<feature type="domain" description="HTH myb-type" evidence="9">
    <location>
        <begin position="374"/>
        <end position="421"/>
    </location>
</feature>
<dbReference type="PANTHER" id="PTHR46621:SF1">
    <property type="entry name" value="SNRNA-ACTIVATING PROTEIN COMPLEX SUBUNIT 4"/>
    <property type="match status" value="1"/>
</dbReference>
<dbReference type="InterPro" id="IPR001005">
    <property type="entry name" value="SANT/Myb"/>
</dbReference>
<feature type="compositionally biased region" description="Acidic residues" evidence="6">
    <location>
        <begin position="45"/>
        <end position="55"/>
    </location>
</feature>
<dbReference type="AlphaFoldDB" id="A0A9P0A240"/>
<dbReference type="InterPro" id="IPR051575">
    <property type="entry name" value="Myb-like_DNA-bd"/>
</dbReference>
<dbReference type="PANTHER" id="PTHR46621">
    <property type="entry name" value="SNRNA-ACTIVATING PROTEIN COMPLEX SUBUNIT 4"/>
    <property type="match status" value="1"/>
</dbReference>
<dbReference type="PROSITE" id="PS51293">
    <property type="entry name" value="SANT"/>
    <property type="match status" value="2"/>
</dbReference>
<accession>A0A9P0A240</accession>
<dbReference type="GO" id="GO:0001006">
    <property type="term" value="F:RNA polymerase III type 3 promoter sequence-specific DNA binding"/>
    <property type="evidence" value="ECO:0007669"/>
    <property type="project" value="TreeGrafter"/>
</dbReference>
<dbReference type="SUPFAM" id="SSF46689">
    <property type="entry name" value="Homeodomain-like"/>
    <property type="match status" value="3"/>
</dbReference>
<dbReference type="InterPro" id="IPR017930">
    <property type="entry name" value="Myb_dom"/>
</dbReference>
<keyword evidence="4" id="KW-0804">Transcription</keyword>
<evidence type="ECO:0000256" key="3">
    <source>
        <dbReference type="ARBA" id="ARBA00023125"/>
    </source>
</evidence>
<dbReference type="Gene3D" id="1.10.10.60">
    <property type="entry name" value="Homeodomain-like"/>
    <property type="match status" value="4"/>
</dbReference>
<gene>
    <name evidence="10" type="ORF">BEMITA_LOCUS1471</name>
</gene>
<evidence type="ECO:0000256" key="4">
    <source>
        <dbReference type="ARBA" id="ARBA00023163"/>
    </source>
</evidence>
<feature type="compositionally biased region" description="Basic and acidic residues" evidence="6">
    <location>
        <begin position="980"/>
        <end position="996"/>
    </location>
</feature>
<dbReference type="GO" id="GO:0000978">
    <property type="term" value="F:RNA polymerase II cis-regulatory region sequence-specific DNA binding"/>
    <property type="evidence" value="ECO:0007669"/>
    <property type="project" value="TreeGrafter"/>
</dbReference>
<evidence type="ECO:0000259" key="9">
    <source>
        <dbReference type="PROSITE" id="PS51294"/>
    </source>
</evidence>
<feature type="region of interest" description="Disordered" evidence="6">
    <location>
        <begin position="1"/>
        <end position="25"/>
    </location>
</feature>
<comment type="subcellular location">
    <subcellularLocation>
        <location evidence="1">Nucleus</location>
    </subcellularLocation>
</comment>
<feature type="domain" description="Myb-like" evidence="7">
    <location>
        <begin position="319"/>
        <end position="373"/>
    </location>
</feature>
<evidence type="ECO:0000259" key="7">
    <source>
        <dbReference type="PROSITE" id="PS50090"/>
    </source>
</evidence>
<dbReference type="GO" id="GO:0005634">
    <property type="term" value="C:nucleus"/>
    <property type="evidence" value="ECO:0007669"/>
    <property type="project" value="UniProtKB-SubCell"/>
</dbReference>
<keyword evidence="3" id="KW-0238">DNA-binding</keyword>
<feature type="domain" description="Myb-like" evidence="7">
    <location>
        <begin position="424"/>
        <end position="474"/>
    </location>
</feature>
<dbReference type="CDD" id="cd00167">
    <property type="entry name" value="SANT"/>
    <property type="match status" value="4"/>
</dbReference>
<evidence type="ECO:0000259" key="8">
    <source>
        <dbReference type="PROSITE" id="PS51293"/>
    </source>
</evidence>
<feature type="domain" description="HTH myb-type" evidence="9">
    <location>
        <begin position="266"/>
        <end position="319"/>
    </location>
</feature>
<feature type="region of interest" description="Disordered" evidence="6">
    <location>
        <begin position="929"/>
        <end position="1003"/>
    </location>
</feature>
<dbReference type="GO" id="GO:0019185">
    <property type="term" value="C:snRNA-activating protein complex"/>
    <property type="evidence" value="ECO:0007669"/>
    <property type="project" value="TreeGrafter"/>
</dbReference>
<evidence type="ECO:0000256" key="1">
    <source>
        <dbReference type="ARBA" id="ARBA00004123"/>
    </source>
</evidence>
<dbReference type="Pfam" id="PF00249">
    <property type="entry name" value="Myb_DNA-binding"/>
    <property type="match status" value="2"/>
</dbReference>
<dbReference type="EMBL" id="OU963862">
    <property type="protein sequence ID" value="CAH0381864.1"/>
    <property type="molecule type" value="Genomic_DNA"/>
</dbReference>
<sequence length="1003" mass="115211">MADQYLVFPGTDEPSTSRQHGTVVVPQLTNRSGKLLQILNSIPDVESDEESDGEEVSSLAPGQRSGSSSHPPKTSSHSKMTDVLTNLDQLSFSLERLIVQKLEEIDVREAEINGELMEIQKLIEVDKVSYNKNSVSCFGMPYFKTLDLQPFPVNEDYRLKLENDEFIYHDLPTTTFWSTNEILMLENAVGKEIKNGTIKRSYDSSEDPWMRRKDRIKASNSSDKAPFVEILEHEDEDFDWNKIATINFRDRHSAEECKRMWRLYAKPSILKRPWSKEEDNKLKKAAEKNNYQDWDEIAKELDTGRSGYQCFMQYKRRLAPINKLGKWTEEEDKLLTDIIEQCRIGSYIPWTKVLYYFEHRSLRQLFNRWKYSLNPQLKKGHFTRSEDFGLCVGVSLYGKNFKKIASILGNRSAAQIRERYKAKMNDSRSGSWTIEEDQQLIELFNKYGDKKWSQISKHLSRDRTQCRLRYKRLKNKYNFNLDIIKRNVKYRPLHTYEKQWFKQYFANGKDENTLKAVSKNLSLIKKRGRKGKSGTLMENQLVDYFSESYSESHKNSFKNLTVVDETKLEGAAEVIVQLLKLFKANLCFPKNISENFIRARDSNQVVNSSMLKLMMLVAKSYNAEGGATSYNNFSVDADNDFAVTELDPLKETKIDYDPSKFAHLSINLERSFQTSYNQASMSSLLYGDTGEFYVEPKPVVTENNDPIAVPAESSGFNLQQLHSRSNFSNEASHPSVSEEKAKVETQLDYLIPPCASSMVSLRTYMLARRKLWKMIGKQEFRERSKLPMHNLPNKLSPLEAHNLAISRFSSLLFWPMFLSAHRPSKFGIKNLAEESVVIANDKSSLGSGEDSDADAEDFYVKTFEPPAPPKRIPKKNTVLYRKKLKLDKKAEKLKANAHLQKNCDSVKPPELIGCDSSLNIEQNLAAKVSPGNSNLQTSSKDSETKTKNDAAVRCTTMKTGTKRKNFSSVGTRRSQRLKQPKVDEEIIADPEVKEEQVETVDLT</sequence>
<dbReference type="PROSITE" id="PS51294">
    <property type="entry name" value="HTH_MYB"/>
    <property type="match status" value="3"/>
</dbReference>
<evidence type="ECO:0000256" key="2">
    <source>
        <dbReference type="ARBA" id="ARBA00023015"/>
    </source>
</evidence>
<dbReference type="PROSITE" id="PS50090">
    <property type="entry name" value="MYB_LIKE"/>
    <property type="match status" value="3"/>
</dbReference>
<name>A0A9P0A240_BEMTA</name>
<dbReference type="KEGG" id="btab:109043086"/>
<dbReference type="GO" id="GO:0042795">
    <property type="term" value="P:snRNA transcription by RNA polymerase II"/>
    <property type="evidence" value="ECO:0007669"/>
    <property type="project" value="TreeGrafter"/>
</dbReference>
<proteinExistence type="predicted"/>
<keyword evidence="11" id="KW-1185">Reference proteome</keyword>
<feature type="compositionally biased region" description="Polar residues" evidence="6">
    <location>
        <begin position="930"/>
        <end position="939"/>
    </location>
</feature>
<dbReference type="Proteomes" id="UP001152759">
    <property type="component" value="Chromosome 1"/>
</dbReference>
<dbReference type="InterPro" id="IPR009057">
    <property type="entry name" value="Homeodomain-like_sf"/>
</dbReference>
<evidence type="ECO:0008006" key="12">
    <source>
        <dbReference type="Google" id="ProtNLM"/>
    </source>
</evidence>
<reference evidence="10" key="1">
    <citation type="submission" date="2021-12" db="EMBL/GenBank/DDBJ databases">
        <authorList>
            <person name="King R."/>
        </authorList>
    </citation>
    <scope>NUCLEOTIDE SEQUENCE</scope>
</reference>
<feature type="domain" description="SANT" evidence="8">
    <location>
        <begin position="269"/>
        <end position="319"/>
    </location>
</feature>
<feature type="domain" description="SANT" evidence="8">
    <location>
        <begin position="427"/>
        <end position="478"/>
    </location>
</feature>
<evidence type="ECO:0000313" key="11">
    <source>
        <dbReference type="Proteomes" id="UP001152759"/>
    </source>
</evidence>
<feature type="domain" description="Myb-like" evidence="7">
    <location>
        <begin position="266"/>
        <end position="318"/>
    </location>
</feature>
<feature type="compositionally biased region" description="Basic and acidic residues" evidence="6">
    <location>
        <begin position="940"/>
        <end position="950"/>
    </location>
</feature>
<dbReference type="GO" id="GO:0042796">
    <property type="term" value="P:snRNA transcription by RNA polymerase III"/>
    <property type="evidence" value="ECO:0007669"/>
    <property type="project" value="TreeGrafter"/>
</dbReference>
<evidence type="ECO:0000313" key="10">
    <source>
        <dbReference type="EMBL" id="CAH0381864.1"/>
    </source>
</evidence>
<evidence type="ECO:0000256" key="5">
    <source>
        <dbReference type="ARBA" id="ARBA00023242"/>
    </source>
</evidence>
<dbReference type="Pfam" id="PF13921">
    <property type="entry name" value="Myb_DNA-bind_6"/>
    <property type="match status" value="2"/>
</dbReference>
<protein>
    <recommendedName>
        <fullName evidence="12">snRNA-activating protein complex subunit 4</fullName>
    </recommendedName>
</protein>